<feature type="compositionally biased region" description="Basic and acidic residues" evidence="5">
    <location>
        <begin position="1106"/>
        <end position="1124"/>
    </location>
</feature>
<feature type="region of interest" description="Disordered" evidence="5">
    <location>
        <begin position="1050"/>
        <end position="1085"/>
    </location>
</feature>
<evidence type="ECO:0000259" key="6">
    <source>
        <dbReference type="PROSITE" id="PS51469"/>
    </source>
</evidence>
<dbReference type="GO" id="GO:0034975">
    <property type="term" value="P:protein folding in endoplasmic reticulum"/>
    <property type="evidence" value="ECO:0007669"/>
    <property type="project" value="TreeGrafter"/>
</dbReference>
<dbReference type="PANTHER" id="PTHR12953">
    <property type="entry name" value="MEMBRANE PROTEIN CH1 RELATED"/>
    <property type="match status" value="1"/>
</dbReference>
<keyword evidence="4" id="KW-0472">Membrane</keyword>
<feature type="domain" description="SUN" evidence="6">
    <location>
        <begin position="230"/>
        <end position="390"/>
    </location>
</feature>
<accession>A0A9P6R381</accession>
<evidence type="ECO:0000256" key="5">
    <source>
        <dbReference type="SAM" id="MobiDB-lite"/>
    </source>
</evidence>
<feature type="compositionally biased region" description="Acidic residues" evidence="5">
    <location>
        <begin position="1176"/>
        <end position="1185"/>
    </location>
</feature>
<feature type="region of interest" description="Disordered" evidence="5">
    <location>
        <begin position="1"/>
        <end position="46"/>
    </location>
</feature>
<feature type="compositionally biased region" description="Acidic residues" evidence="5">
    <location>
        <begin position="423"/>
        <end position="443"/>
    </location>
</feature>
<evidence type="ECO:0000256" key="1">
    <source>
        <dbReference type="ARBA" id="ARBA00004308"/>
    </source>
</evidence>
<feature type="compositionally biased region" description="Basic and acidic residues" evidence="5">
    <location>
        <begin position="1300"/>
        <end position="1310"/>
    </location>
</feature>
<feature type="compositionally biased region" description="Low complexity" evidence="5">
    <location>
        <begin position="121"/>
        <end position="131"/>
    </location>
</feature>
<feature type="compositionally biased region" description="Polar residues" evidence="5">
    <location>
        <begin position="646"/>
        <end position="666"/>
    </location>
</feature>
<evidence type="ECO:0000313" key="8">
    <source>
        <dbReference type="Proteomes" id="UP000823405"/>
    </source>
</evidence>
<sequence>MADTMQDIKATADTKSTDATTTGAQSHSEHDRPTPIENKPALSATLPGSTVVVHPHESGPWLTQVNNTESTVTPVNTIAHDEPLTTGNTHPEEALIHSTPIVSPSSSGDRHTELAKSTFASTVATSTGSTTPKNRPTATTIPPQPERHILSYEQWRKQVLEKKNKPAEVPERKQRKRKPYQENTVDVAIGGEEEIGFVFPNLDNGNNKGADERAQLVGDQLGNGPDLKLAAGRDKEWIKSEYAKDPKDRFNHASATCAASVVKASKDSTSITAILNEGKDNYMLNKCSTKEKFFVVELCEEILVDTFILGNYEFFSSTFKDFVVSVNRYPPRDDGWSILGQFQARNTRDAQVFKPKVPQLATYIRFDFVNHYGNEYYCPVTLLRVYGATALEQLKQEEEEEKRLAEEEKRRADLEKAKQAVMETEDDDDDDESQEPELIEENEGAIKEIVKEHSVTPLDGAESIRSDTQSPDKPVETPQGSEESTVPSGSPETKPAQPTVDGEPCLPSQDNQDIEHKESGELHPDPQPNSEHSTTAQPTFVLPEWPKEEFDEELFKDDSSAQHSSGSPDTTLNSFGETMTATTDQLATDILLPLPSTTPASMQDDDDWSNGDLGMITLSPKNKPTLIPKHQSSPKASSAGLGTPGGHSSATDGSAHSQPTPHSSQESVYKNIVNRLKALELNSSLSYQYLEEQSNVFNEVLESSEQKINQLVTHLNEAHRRLETLGRKYDQLAYSYRSHVEVDGEKRRQEFTNLSSQVHLLGTQLVFQRQLFVVGAITLFSVIAFIAITRSSSMQYAIHQSPLGVKLRAMSRHKGNLRSNDISSAVRIGSVEGLSQFDQSTLRVPHLDDRTRSADEDCHMTPPISPMTPLTPDPGHADTGRMPDLHPRSGTESHHPDRTSAHPNGEVSRSMFSGDDRPPVPRAHSQSDITGRQVESPDLQPSHLNMDRFLVSRTPYPTPKSSHGSGRLSIYPSQSHSATNAMPFPIDYRPDSPVFQGPSSGHDDEQLSDADVAYMSRDMNVGRNNSSSSGSLPTIPVTKRLSISYYNQFHHSTNRPSSSLRMDTTASLTASDRTQLSPNQEVSTDANNTSQFDVAFQEGAQANNVHADDKAAVSPKCKDSAPDPCKELDDDVGFVSDSVLDSVSETIAGRREQLQNAPVLGDWDRHHGVGESVPEEKDDDDEDDSGVVPESFSSRRPSGSAVSDVATGGEIDPANERLRLSRDSSLKSRRRSSHSIHRMQEHSITARGKNHSASATVGLGLEMTSSSEAIASNKDLPPRAESYPVQQQQQQQIPRQSSSDLRKDEKHDDGTLADDDIPAVPGSIGRGERRRRAKGPGTPTEEQAVSWRRVSYGRRESIEKDAMEEQAREGDDERSPQSSRKLHS</sequence>
<feature type="region of interest" description="Disordered" evidence="5">
    <location>
        <begin position="594"/>
        <end position="666"/>
    </location>
</feature>
<feature type="region of interest" description="Disordered" evidence="5">
    <location>
        <begin position="1151"/>
        <end position="1384"/>
    </location>
</feature>
<dbReference type="InterPro" id="IPR012919">
    <property type="entry name" value="SUN_dom"/>
</dbReference>
<dbReference type="GO" id="GO:0016020">
    <property type="term" value="C:membrane"/>
    <property type="evidence" value="ECO:0007669"/>
    <property type="project" value="InterPro"/>
</dbReference>
<name>A0A9P6R381_9FUNG</name>
<feature type="region of interest" description="Disordered" evidence="5">
    <location>
        <begin position="121"/>
        <end position="143"/>
    </location>
</feature>
<protein>
    <recommendedName>
        <fullName evidence="6">SUN domain-containing protein</fullName>
    </recommendedName>
</protein>
<dbReference type="PROSITE" id="PS51469">
    <property type="entry name" value="SUN"/>
    <property type="match status" value="1"/>
</dbReference>
<feature type="compositionally biased region" description="Basic and acidic residues" evidence="5">
    <location>
        <begin position="875"/>
        <end position="900"/>
    </location>
</feature>
<dbReference type="InterPro" id="IPR045120">
    <property type="entry name" value="Suco/Slp1-like"/>
</dbReference>
<comment type="caution">
    <text evidence="7">The sequence shown here is derived from an EMBL/GenBank/DDBJ whole genome shotgun (WGS) entry which is preliminary data.</text>
</comment>
<gene>
    <name evidence="7" type="ORF">BGZ97_013373</name>
</gene>
<feature type="compositionally biased region" description="Polar residues" evidence="5">
    <location>
        <begin position="528"/>
        <end position="538"/>
    </location>
</feature>
<organism evidence="7 8">
    <name type="scientific">Linnemannia gamsii</name>
    <dbReference type="NCBI Taxonomy" id="64522"/>
    <lineage>
        <taxon>Eukaryota</taxon>
        <taxon>Fungi</taxon>
        <taxon>Fungi incertae sedis</taxon>
        <taxon>Mucoromycota</taxon>
        <taxon>Mortierellomycotina</taxon>
        <taxon>Mortierellomycetes</taxon>
        <taxon>Mortierellales</taxon>
        <taxon>Mortierellaceae</taxon>
        <taxon>Linnemannia</taxon>
    </lineage>
</organism>
<feature type="compositionally biased region" description="Polar residues" evidence="5">
    <location>
        <begin position="561"/>
        <end position="580"/>
    </location>
</feature>
<proteinExistence type="predicted"/>
<feature type="compositionally biased region" description="Basic and acidic residues" evidence="5">
    <location>
        <begin position="444"/>
        <end position="454"/>
    </location>
</feature>
<feature type="region of interest" description="Disordered" evidence="5">
    <location>
        <begin position="161"/>
        <end position="183"/>
    </location>
</feature>
<dbReference type="OrthoDB" id="266334at2759"/>
<dbReference type="EMBL" id="JAAAIN010000996">
    <property type="protein sequence ID" value="KAG0308462.1"/>
    <property type="molecule type" value="Genomic_DNA"/>
</dbReference>
<feature type="compositionally biased region" description="Pro residues" evidence="5">
    <location>
        <begin position="863"/>
        <end position="872"/>
    </location>
</feature>
<dbReference type="Proteomes" id="UP000823405">
    <property type="component" value="Unassembled WGS sequence"/>
</dbReference>
<feature type="compositionally biased region" description="Basic and acidic residues" evidence="5">
    <location>
        <begin position="845"/>
        <end position="859"/>
    </location>
</feature>
<feature type="compositionally biased region" description="Basic and acidic residues" evidence="5">
    <location>
        <begin position="513"/>
        <end position="524"/>
    </location>
</feature>
<evidence type="ECO:0000313" key="7">
    <source>
        <dbReference type="EMBL" id="KAG0308462.1"/>
    </source>
</evidence>
<keyword evidence="8" id="KW-1185">Reference proteome</keyword>
<feature type="compositionally biased region" description="Polar residues" evidence="5">
    <location>
        <begin position="1192"/>
        <end position="1201"/>
    </location>
</feature>
<evidence type="ECO:0000256" key="4">
    <source>
        <dbReference type="ARBA" id="ARBA00023136"/>
    </source>
</evidence>
<feature type="region of interest" description="Disordered" evidence="5">
    <location>
        <begin position="842"/>
        <end position="942"/>
    </location>
</feature>
<feature type="compositionally biased region" description="Polar residues" evidence="5">
    <location>
        <begin position="478"/>
        <end position="491"/>
    </location>
</feature>
<feature type="compositionally biased region" description="Basic and acidic residues" evidence="5">
    <location>
        <begin position="1214"/>
        <end position="1226"/>
    </location>
</feature>
<evidence type="ECO:0000256" key="3">
    <source>
        <dbReference type="ARBA" id="ARBA00022989"/>
    </source>
</evidence>
<dbReference type="PANTHER" id="PTHR12953:SF0">
    <property type="entry name" value="SUN DOMAIN-CONTAINING OSSIFICATION FACTOR"/>
    <property type="match status" value="1"/>
</dbReference>
<keyword evidence="3" id="KW-1133">Transmembrane helix</keyword>
<feature type="compositionally biased region" description="Basic and acidic residues" evidence="5">
    <location>
        <begin position="402"/>
        <end position="418"/>
    </location>
</feature>
<feature type="region of interest" description="Disordered" evidence="5">
    <location>
        <begin position="1104"/>
        <end position="1124"/>
    </location>
</feature>
<dbReference type="GO" id="GO:0012505">
    <property type="term" value="C:endomembrane system"/>
    <property type="evidence" value="ECO:0007669"/>
    <property type="project" value="UniProtKB-SubCell"/>
</dbReference>
<feature type="compositionally biased region" description="Basic and acidic residues" evidence="5">
    <location>
        <begin position="161"/>
        <end position="172"/>
    </location>
</feature>
<feature type="compositionally biased region" description="Basic and acidic residues" evidence="5">
    <location>
        <begin position="1353"/>
        <end position="1375"/>
    </location>
</feature>
<comment type="subcellular location">
    <subcellularLocation>
        <location evidence="1">Endomembrane system</location>
    </subcellularLocation>
</comment>
<dbReference type="Pfam" id="PF07738">
    <property type="entry name" value="Sad1_UNC"/>
    <property type="match status" value="1"/>
</dbReference>
<feature type="region of interest" description="Disordered" evidence="5">
    <location>
        <begin position="402"/>
        <end position="580"/>
    </location>
</feature>
<feature type="compositionally biased region" description="Polar residues" evidence="5">
    <location>
        <begin position="132"/>
        <end position="141"/>
    </location>
</feature>
<reference evidence="7" key="1">
    <citation type="journal article" date="2020" name="Fungal Divers.">
        <title>Resolving the Mortierellaceae phylogeny through synthesis of multi-gene phylogenetics and phylogenomics.</title>
        <authorList>
            <person name="Vandepol N."/>
            <person name="Liber J."/>
            <person name="Desiro A."/>
            <person name="Na H."/>
            <person name="Kennedy M."/>
            <person name="Barry K."/>
            <person name="Grigoriev I.V."/>
            <person name="Miller A.N."/>
            <person name="O'Donnell K."/>
            <person name="Stajich J.E."/>
            <person name="Bonito G."/>
        </authorList>
    </citation>
    <scope>NUCLEOTIDE SEQUENCE</scope>
    <source>
        <strain evidence="7">NVP60</strain>
    </source>
</reference>
<dbReference type="GO" id="GO:0005737">
    <property type="term" value="C:cytoplasm"/>
    <property type="evidence" value="ECO:0007669"/>
    <property type="project" value="TreeGrafter"/>
</dbReference>
<feature type="compositionally biased region" description="Basic residues" evidence="5">
    <location>
        <begin position="1227"/>
        <end position="1237"/>
    </location>
</feature>
<keyword evidence="2" id="KW-0812">Transmembrane</keyword>
<evidence type="ECO:0000256" key="2">
    <source>
        <dbReference type="ARBA" id="ARBA00022692"/>
    </source>
</evidence>